<reference evidence="2 3" key="1">
    <citation type="submission" date="2017-03" db="EMBL/GenBank/DDBJ databases">
        <title>Genomes of endolithic fungi from Antarctica.</title>
        <authorList>
            <person name="Coleine C."/>
            <person name="Masonjones S."/>
            <person name="Stajich J.E."/>
        </authorList>
    </citation>
    <scope>NUCLEOTIDE SEQUENCE [LARGE SCALE GENOMIC DNA]</scope>
    <source>
        <strain evidence="2 3">CCFEE 6314</strain>
    </source>
</reference>
<evidence type="ECO:0000256" key="1">
    <source>
        <dbReference type="SAM" id="Phobius"/>
    </source>
</evidence>
<dbReference type="OrthoDB" id="10428956at2759"/>
<keyword evidence="1" id="KW-1133">Transmembrane helix</keyword>
<dbReference type="AlphaFoldDB" id="A0A438MXL3"/>
<evidence type="ECO:0000313" key="3">
    <source>
        <dbReference type="Proteomes" id="UP000288859"/>
    </source>
</evidence>
<accession>A0A438MXL3</accession>
<sequence length="147" mass="16100">MPLNASGLPSVYDDICLAGMMFGGLFGFAALMSLGGVEDDFEEEARAEFYPAPPVPGQYPSMANTLAGMCRRCGSGDIMILPSPFLSSPTRAWYCGMRAYEGFGREARRSQQARLQAMADGELSDLMEEIVQESKRRRSARSDYGCQ</sequence>
<dbReference type="Proteomes" id="UP000288859">
    <property type="component" value="Unassembled WGS sequence"/>
</dbReference>
<dbReference type="EMBL" id="NAJM01000044">
    <property type="protein sequence ID" value="RVX67859.1"/>
    <property type="molecule type" value="Genomic_DNA"/>
</dbReference>
<dbReference type="VEuPathDB" id="FungiDB:PV10_00788"/>
<evidence type="ECO:0000313" key="2">
    <source>
        <dbReference type="EMBL" id="RVX67859.1"/>
    </source>
</evidence>
<keyword evidence="1" id="KW-0472">Membrane</keyword>
<gene>
    <name evidence="2" type="ORF">B0A52_07787</name>
</gene>
<name>A0A438MXL3_EXOME</name>
<organism evidence="2 3">
    <name type="scientific">Exophiala mesophila</name>
    <name type="common">Black yeast-like fungus</name>
    <dbReference type="NCBI Taxonomy" id="212818"/>
    <lineage>
        <taxon>Eukaryota</taxon>
        <taxon>Fungi</taxon>
        <taxon>Dikarya</taxon>
        <taxon>Ascomycota</taxon>
        <taxon>Pezizomycotina</taxon>
        <taxon>Eurotiomycetes</taxon>
        <taxon>Chaetothyriomycetidae</taxon>
        <taxon>Chaetothyriales</taxon>
        <taxon>Herpotrichiellaceae</taxon>
        <taxon>Exophiala</taxon>
    </lineage>
</organism>
<comment type="caution">
    <text evidence="2">The sequence shown here is derived from an EMBL/GenBank/DDBJ whole genome shotgun (WGS) entry which is preliminary data.</text>
</comment>
<feature type="transmembrane region" description="Helical" evidence="1">
    <location>
        <begin position="15"/>
        <end position="37"/>
    </location>
</feature>
<proteinExistence type="predicted"/>
<protein>
    <submittedName>
        <fullName evidence="2">Uncharacterized protein</fullName>
    </submittedName>
</protein>
<keyword evidence="1" id="KW-0812">Transmembrane</keyword>